<dbReference type="OrthoDB" id="5689at2759"/>
<dbReference type="AlphaFoldDB" id="A0A151ZCP4"/>
<keyword evidence="3" id="KW-1185">Reference proteome</keyword>
<dbReference type="CDD" id="cd04301">
    <property type="entry name" value="NAT_SF"/>
    <property type="match status" value="1"/>
</dbReference>
<dbReference type="GO" id="GO:0016747">
    <property type="term" value="F:acyltransferase activity, transferring groups other than amino-acyl groups"/>
    <property type="evidence" value="ECO:0007669"/>
    <property type="project" value="InterPro"/>
</dbReference>
<dbReference type="InterPro" id="IPR000182">
    <property type="entry name" value="GNAT_dom"/>
</dbReference>
<dbReference type="InterPro" id="IPR016181">
    <property type="entry name" value="Acyl_CoA_acyltransferase"/>
</dbReference>
<gene>
    <name evidence="2" type="ORF">DLAC_07504</name>
</gene>
<dbReference type="PROSITE" id="PS51186">
    <property type="entry name" value="GNAT"/>
    <property type="match status" value="1"/>
</dbReference>
<dbReference type="PANTHER" id="PTHR43617:SF38">
    <property type="entry name" value="N-ACETYLTRANSFERASE DOMAIN-CONTAINING PROTEIN"/>
    <property type="match status" value="1"/>
</dbReference>
<comment type="caution">
    <text evidence="2">The sequence shown here is derived from an EMBL/GenBank/DDBJ whole genome shotgun (WGS) entry which is preliminary data.</text>
</comment>
<protein>
    <recommendedName>
        <fullName evidence="1">N-acetyltransferase domain-containing protein</fullName>
    </recommendedName>
</protein>
<dbReference type="InParanoid" id="A0A151ZCP4"/>
<name>A0A151ZCP4_TIELA</name>
<dbReference type="SUPFAM" id="SSF55729">
    <property type="entry name" value="Acyl-CoA N-acyltransferases (Nat)"/>
    <property type="match status" value="1"/>
</dbReference>
<evidence type="ECO:0000313" key="2">
    <source>
        <dbReference type="EMBL" id="KYQ91722.1"/>
    </source>
</evidence>
<evidence type="ECO:0000259" key="1">
    <source>
        <dbReference type="PROSITE" id="PS51186"/>
    </source>
</evidence>
<dbReference type="PANTHER" id="PTHR43617">
    <property type="entry name" value="L-AMINO ACID N-ACETYLTRANSFERASE"/>
    <property type="match status" value="1"/>
</dbReference>
<dbReference type="Pfam" id="PF00583">
    <property type="entry name" value="Acetyltransf_1"/>
    <property type="match status" value="1"/>
</dbReference>
<sequence>MSVGSSSSTCEIYELDSIFYNKTKSVKLYSRLATTDDIDQLVDIVNWAYRGKEGTNPWTTEKGLVEGKRITPQMLENLLSTDKNVTQIFVLENAGADSTLQDGAAARKEVLGCVKIDRESAVDTNAVIGMLSVNPHFQSQGIGGILLKLAENYLKSQWKIKYSYLHVIETRHELLKWYRASGYVETGEKEPFDFPNSKALIENMYFIYLNKQL</sequence>
<accession>A0A151ZCP4</accession>
<dbReference type="STRING" id="361077.A0A151ZCP4"/>
<proteinExistence type="predicted"/>
<dbReference type="EMBL" id="LODT01000034">
    <property type="protein sequence ID" value="KYQ91722.1"/>
    <property type="molecule type" value="Genomic_DNA"/>
</dbReference>
<dbReference type="Proteomes" id="UP000076078">
    <property type="component" value="Unassembled WGS sequence"/>
</dbReference>
<feature type="domain" description="N-acetyltransferase" evidence="1">
    <location>
        <begin position="28"/>
        <end position="207"/>
    </location>
</feature>
<dbReference type="Gene3D" id="3.40.630.30">
    <property type="match status" value="1"/>
</dbReference>
<reference evidence="2 3" key="1">
    <citation type="submission" date="2015-12" db="EMBL/GenBank/DDBJ databases">
        <title>Dictyostelia acquired genes for synthesis and detection of signals that induce cell-type specialization by lateral gene transfer from prokaryotes.</title>
        <authorList>
            <person name="Gloeckner G."/>
            <person name="Schaap P."/>
        </authorList>
    </citation>
    <scope>NUCLEOTIDE SEQUENCE [LARGE SCALE GENOMIC DNA]</scope>
    <source>
        <strain evidence="2 3">TK</strain>
    </source>
</reference>
<dbReference type="OMA" id="ACCQLEH"/>
<dbReference type="InterPro" id="IPR050276">
    <property type="entry name" value="MshD_Acetyltransferase"/>
</dbReference>
<organism evidence="2 3">
    <name type="scientific">Tieghemostelium lacteum</name>
    <name type="common">Slime mold</name>
    <name type="synonym">Dictyostelium lacteum</name>
    <dbReference type="NCBI Taxonomy" id="361077"/>
    <lineage>
        <taxon>Eukaryota</taxon>
        <taxon>Amoebozoa</taxon>
        <taxon>Evosea</taxon>
        <taxon>Eumycetozoa</taxon>
        <taxon>Dictyostelia</taxon>
        <taxon>Dictyosteliales</taxon>
        <taxon>Raperosteliaceae</taxon>
        <taxon>Tieghemostelium</taxon>
    </lineage>
</organism>
<evidence type="ECO:0000313" key="3">
    <source>
        <dbReference type="Proteomes" id="UP000076078"/>
    </source>
</evidence>